<reference evidence="1 2" key="1">
    <citation type="submission" date="2019-10" db="EMBL/GenBank/DDBJ databases">
        <authorList>
            <person name="Palmer J.M."/>
        </authorList>
    </citation>
    <scope>NUCLEOTIDE SEQUENCE [LARGE SCALE GENOMIC DNA]</scope>
    <source>
        <strain evidence="1 2">TWF696</strain>
    </source>
</reference>
<evidence type="ECO:0000313" key="1">
    <source>
        <dbReference type="EMBL" id="KAK6354506.1"/>
    </source>
</evidence>
<dbReference type="Proteomes" id="UP001375240">
    <property type="component" value="Unassembled WGS sequence"/>
</dbReference>
<dbReference type="EMBL" id="JAVHNQ010000002">
    <property type="protein sequence ID" value="KAK6354506.1"/>
    <property type="molecule type" value="Genomic_DNA"/>
</dbReference>
<evidence type="ECO:0000313" key="2">
    <source>
        <dbReference type="Proteomes" id="UP001375240"/>
    </source>
</evidence>
<proteinExistence type="predicted"/>
<comment type="caution">
    <text evidence="1">The sequence shown here is derived from an EMBL/GenBank/DDBJ whole genome shotgun (WGS) entry which is preliminary data.</text>
</comment>
<keyword evidence="2" id="KW-1185">Reference proteome</keyword>
<accession>A0AAV9V3Q7</accession>
<sequence>MKKFSDREEELIASGNDFDRKLYTIDPRDRACPAYSSPGWYWAIGPNQRTIEGHTLIQLTRGPDTELQPGITHEIDPKAWLRFATLSPGVMFRSE</sequence>
<gene>
    <name evidence="1" type="ORF">TWF696_003649</name>
</gene>
<name>A0AAV9V3Q7_9PEZI</name>
<dbReference type="AlphaFoldDB" id="A0AAV9V3Q7"/>
<protein>
    <submittedName>
        <fullName evidence="1">Uncharacterized protein</fullName>
    </submittedName>
</protein>
<organism evidence="1 2">
    <name type="scientific">Orbilia brochopaga</name>
    <dbReference type="NCBI Taxonomy" id="3140254"/>
    <lineage>
        <taxon>Eukaryota</taxon>
        <taxon>Fungi</taxon>
        <taxon>Dikarya</taxon>
        <taxon>Ascomycota</taxon>
        <taxon>Pezizomycotina</taxon>
        <taxon>Orbiliomycetes</taxon>
        <taxon>Orbiliales</taxon>
        <taxon>Orbiliaceae</taxon>
        <taxon>Orbilia</taxon>
    </lineage>
</organism>